<evidence type="ECO:0000256" key="7">
    <source>
        <dbReference type="ARBA" id="ARBA00022898"/>
    </source>
</evidence>
<evidence type="ECO:0000256" key="3">
    <source>
        <dbReference type="ARBA" id="ARBA00004931"/>
    </source>
</evidence>
<dbReference type="InterPro" id="IPR036038">
    <property type="entry name" value="Aminotransferase-like"/>
</dbReference>
<dbReference type="Proteomes" id="UP001597032">
    <property type="component" value="Unassembled WGS sequence"/>
</dbReference>
<keyword evidence="7 12" id="KW-0663">Pyridoxal phosphate</keyword>
<dbReference type="PROSITE" id="PS00770">
    <property type="entry name" value="AA_TRANSFER_CLASS_4"/>
    <property type="match status" value="1"/>
</dbReference>
<comment type="similarity">
    <text evidence="5 11">Belongs to the class-IV pyridoxal-phosphate-dependent aminotransferase family.</text>
</comment>
<dbReference type="Pfam" id="PF01063">
    <property type="entry name" value="Aminotran_4"/>
    <property type="match status" value="1"/>
</dbReference>
<comment type="pathway">
    <text evidence="2">Amino-acid biosynthesis; L-isoleucine biosynthesis; L-isoleucine from 2-oxobutanoate: step 4/4.</text>
</comment>
<sequence>MINFNGSFLEKSTTFFNAENRAFKYGDALFETIKVFNSRVVFLEDHYFRLMASMRMLRMEIPMSFTLDFFESEILKTVRENKLTNARVRIIVYRGNGGLYTPINNSVQYLVEASMLQVEKKASYTVDLFKDYYCYSGLLSTIKTTNKLTNILASIYASENNLNNCILLNERKFVAEAINGNIFIVVDNKIKTPPITEGCVKGIVRKKLIDILSKNPNYNLEETPISPFELQKANEVFITNTIIGIQSVTKYKKSNYKTEVADELKEELEVLI</sequence>
<dbReference type="CDD" id="cd00449">
    <property type="entry name" value="PLPDE_IV"/>
    <property type="match status" value="1"/>
</dbReference>
<dbReference type="InterPro" id="IPR018300">
    <property type="entry name" value="Aminotrans_IV_CS"/>
</dbReference>
<gene>
    <name evidence="13" type="ORF">ACFQZW_07720</name>
</gene>
<dbReference type="InterPro" id="IPR043131">
    <property type="entry name" value="BCAT-like_N"/>
</dbReference>
<dbReference type="EC" id="2.6.1.42" evidence="6"/>
<evidence type="ECO:0000256" key="9">
    <source>
        <dbReference type="ARBA" id="ARBA00048798"/>
    </source>
</evidence>
<comment type="catalytic activity">
    <reaction evidence="10">
        <text>L-leucine + 2-oxoglutarate = 4-methyl-2-oxopentanoate + L-glutamate</text>
        <dbReference type="Rhea" id="RHEA:18321"/>
        <dbReference type="ChEBI" id="CHEBI:16810"/>
        <dbReference type="ChEBI" id="CHEBI:17865"/>
        <dbReference type="ChEBI" id="CHEBI:29985"/>
        <dbReference type="ChEBI" id="CHEBI:57427"/>
        <dbReference type="EC" id="2.6.1.42"/>
    </reaction>
</comment>
<comment type="cofactor">
    <cofactor evidence="1 12">
        <name>pyridoxal 5'-phosphate</name>
        <dbReference type="ChEBI" id="CHEBI:597326"/>
    </cofactor>
</comment>
<evidence type="ECO:0000256" key="2">
    <source>
        <dbReference type="ARBA" id="ARBA00004824"/>
    </source>
</evidence>
<dbReference type="Gene3D" id="3.20.10.10">
    <property type="entry name" value="D-amino Acid Aminotransferase, subunit A, domain 2"/>
    <property type="match status" value="1"/>
</dbReference>
<evidence type="ECO:0000256" key="4">
    <source>
        <dbReference type="ARBA" id="ARBA00005072"/>
    </source>
</evidence>
<dbReference type="Gene3D" id="3.30.470.10">
    <property type="match status" value="1"/>
</dbReference>
<evidence type="ECO:0000256" key="5">
    <source>
        <dbReference type="ARBA" id="ARBA00009320"/>
    </source>
</evidence>
<dbReference type="GO" id="GO:0008483">
    <property type="term" value="F:transaminase activity"/>
    <property type="evidence" value="ECO:0007669"/>
    <property type="project" value="UniProtKB-KW"/>
</dbReference>
<evidence type="ECO:0000256" key="10">
    <source>
        <dbReference type="ARBA" id="ARBA00049229"/>
    </source>
</evidence>
<comment type="caution">
    <text evidence="13">The sequence shown here is derived from an EMBL/GenBank/DDBJ whole genome shotgun (WGS) entry which is preliminary data.</text>
</comment>
<keyword evidence="14" id="KW-1185">Reference proteome</keyword>
<protein>
    <recommendedName>
        <fullName evidence="6">branched-chain-amino-acid transaminase</fullName>
        <ecNumber evidence="6">2.6.1.42</ecNumber>
    </recommendedName>
</protein>
<dbReference type="InterPro" id="IPR043132">
    <property type="entry name" value="BCAT-like_C"/>
</dbReference>
<comment type="pathway">
    <text evidence="4">Amino-acid biosynthesis; L-leucine biosynthesis; L-leucine from 3-methyl-2-oxobutanoate: step 4/4.</text>
</comment>
<evidence type="ECO:0000256" key="12">
    <source>
        <dbReference type="RuleBase" id="RU004516"/>
    </source>
</evidence>
<reference evidence="14" key="1">
    <citation type="journal article" date="2019" name="Int. J. Syst. Evol. Microbiol.">
        <title>The Global Catalogue of Microorganisms (GCM) 10K type strain sequencing project: providing services to taxonomists for standard genome sequencing and annotation.</title>
        <authorList>
            <consortium name="The Broad Institute Genomics Platform"/>
            <consortium name="The Broad Institute Genome Sequencing Center for Infectious Disease"/>
            <person name="Wu L."/>
            <person name="Ma J."/>
        </authorList>
    </citation>
    <scope>NUCLEOTIDE SEQUENCE [LARGE SCALE GENOMIC DNA]</scope>
    <source>
        <strain evidence="14">CCUG 60022</strain>
    </source>
</reference>
<evidence type="ECO:0000256" key="11">
    <source>
        <dbReference type="RuleBase" id="RU004106"/>
    </source>
</evidence>
<name>A0ABW2Z6R7_9FLAO</name>
<dbReference type="InterPro" id="IPR050571">
    <property type="entry name" value="Class-IV_PLP-Dep_Aminotrnsfr"/>
</dbReference>
<keyword evidence="13" id="KW-0808">Transferase</keyword>
<dbReference type="PANTHER" id="PTHR42743:SF11">
    <property type="entry name" value="AMINODEOXYCHORISMATE LYASE"/>
    <property type="match status" value="1"/>
</dbReference>
<comment type="catalytic activity">
    <reaction evidence="8">
        <text>L-valine + 2-oxoglutarate = 3-methyl-2-oxobutanoate + L-glutamate</text>
        <dbReference type="Rhea" id="RHEA:24813"/>
        <dbReference type="ChEBI" id="CHEBI:11851"/>
        <dbReference type="ChEBI" id="CHEBI:16810"/>
        <dbReference type="ChEBI" id="CHEBI:29985"/>
        <dbReference type="ChEBI" id="CHEBI:57762"/>
        <dbReference type="EC" id="2.6.1.42"/>
    </reaction>
</comment>
<dbReference type="InterPro" id="IPR001544">
    <property type="entry name" value="Aminotrans_IV"/>
</dbReference>
<evidence type="ECO:0000313" key="13">
    <source>
        <dbReference type="EMBL" id="MFD0761964.1"/>
    </source>
</evidence>
<keyword evidence="13" id="KW-0032">Aminotransferase</keyword>
<dbReference type="RefSeq" id="WP_298287332.1">
    <property type="nucleotide sequence ID" value="NZ_JBHTIC010000008.1"/>
</dbReference>
<evidence type="ECO:0000256" key="1">
    <source>
        <dbReference type="ARBA" id="ARBA00001933"/>
    </source>
</evidence>
<dbReference type="PANTHER" id="PTHR42743">
    <property type="entry name" value="AMINO-ACID AMINOTRANSFERASE"/>
    <property type="match status" value="1"/>
</dbReference>
<proteinExistence type="inferred from homology"/>
<evidence type="ECO:0000256" key="6">
    <source>
        <dbReference type="ARBA" id="ARBA00013053"/>
    </source>
</evidence>
<comment type="catalytic activity">
    <reaction evidence="9">
        <text>L-isoleucine + 2-oxoglutarate = (S)-3-methyl-2-oxopentanoate + L-glutamate</text>
        <dbReference type="Rhea" id="RHEA:24801"/>
        <dbReference type="ChEBI" id="CHEBI:16810"/>
        <dbReference type="ChEBI" id="CHEBI:29985"/>
        <dbReference type="ChEBI" id="CHEBI:35146"/>
        <dbReference type="ChEBI" id="CHEBI:58045"/>
        <dbReference type="EC" id="2.6.1.42"/>
    </reaction>
</comment>
<comment type="pathway">
    <text evidence="3">Amino-acid biosynthesis; L-valine biosynthesis; L-valine from pyruvate: step 4/4.</text>
</comment>
<dbReference type="EMBL" id="JBHTIC010000008">
    <property type="protein sequence ID" value="MFD0761964.1"/>
    <property type="molecule type" value="Genomic_DNA"/>
</dbReference>
<evidence type="ECO:0000256" key="8">
    <source>
        <dbReference type="ARBA" id="ARBA00048212"/>
    </source>
</evidence>
<accession>A0ABW2Z6R7</accession>
<dbReference type="SUPFAM" id="SSF56752">
    <property type="entry name" value="D-aminoacid aminotransferase-like PLP-dependent enzymes"/>
    <property type="match status" value="1"/>
</dbReference>
<evidence type="ECO:0000313" key="14">
    <source>
        <dbReference type="Proteomes" id="UP001597032"/>
    </source>
</evidence>
<organism evidence="13 14">
    <name type="scientific">Lutibacter aestuarii</name>
    <dbReference type="NCBI Taxonomy" id="861111"/>
    <lineage>
        <taxon>Bacteria</taxon>
        <taxon>Pseudomonadati</taxon>
        <taxon>Bacteroidota</taxon>
        <taxon>Flavobacteriia</taxon>
        <taxon>Flavobacteriales</taxon>
        <taxon>Flavobacteriaceae</taxon>
        <taxon>Lutibacter</taxon>
    </lineage>
</organism>